<name>A0A4Q7NBJ8_9ACTN</name>
<dbReference type="OrthoDB" id="113955at2"/>
<proteinExistence type="predicted"/>
<dbReference type="InterPro" id="IPR002938">
    <property type="entry name" value="FAD-bd"/>
</dbReference>
<dbReference type="PANTHER" id="PTHR42685">
    <property type="entry name" value="GERANYLGERANYL DIPHOSPHATE REDUCTASE"/>
    <property type="match status" value="1"/>
</dbReference>
<dbReference type="RefSeq" id="WP_130494394.1">
    <property type="nucleotide sequence ID" value="NZ_SGXD01000005.1"/>
</dbReference>
<dbReference type="InterPro" id="IPR050407">
    <property type="entry name" value="Geranylgeranyl_reductase"/>
</dbReference>
<comment type="caution">
    <text evidence="2">The sequence shown here is derived from an EMBL/GenBank/DDBJ whole genome shotgun (WGS) entry which is preliminary data.</text>
</comment>
<gene>
    <name evidence="2" type="ORF">EV189_3683</name>
</gene>
<dbReference type="Proteomes" id="UP000293638">
    <property type="component" value="Unassembled WGS sequence"/>
</dbReference>
<organism evidence="2 3">
    <name type="scientific">Motilibacter rhizosphaerae</name>
    <dbReference type="NCBI Taxonomy" id="598652"/>
    <lineage>
        <taxon>Bacteria</taxon>
        <taxon>Bacillati</taxon>
        <taxon>Actinomycetota</taxon>
        <taxon>Actinomycetes</taxon>
        <taxon>Motilibacterales</taxon>
        <taxon>Motilibacteraceae</taxon>
        <taxon>Motilibacter</taxon>
    </lineage>
</organism>
<evidence type="ECO:0000313" key="3">
    <source>
        <dbReference type="Proteomes" id="UP000293638"/>
    </source>
</evidence>
<evidence type="ECO:0000313" key="2">
    <source>
        <dbReference type="EMBL" id="RZS80200.1"/>
    </source>
</evidence>
<sequence>MSAPVDLLVVGGGPVGLGTAVLAAEAGMRVVVAEQRAYPVDKACGEGLMPTALGLVQALGADPEGCAIGGIAYLTADGSVRASARFRGGTGRGVRRLELSRALRARTLECGVELRQLRVDAVEQTADDVRAGGVRARWAVAADGLHSPLRRSLGLAAPERGPARYGLRRHYALAPWSDEVEVSWTAGAEAYVTPVGPDLVGVALLSTRSGRGYDELLAGFPALRARLGDAVGGPVRGAGPLRQGASDLRAGRVLLAGDAAGYVDALTGEGIAVGLRGAGELVRCLVRDEAEAYAARAARSTRRTRVLTLGLLSASRVPPVRSALVPAAARLPRVFERVVGALA</sequence>
<dbReference type="PANTHER" id="PTHR42685:SF19">
    <property type="entry name" value="POSSIBLE OXIDOREDUCTASE"/>
    <property type="match status" value="1"/>
</dbReference>
<protein>
    <submittedName>
        <fullName evidence="2">Flavin-dependent dehydrogenase</fullName>
    </submittedName>
</protein>
<dbReference type="PRINTS" id="PR00420">
    <property type="entry name" value="RNGMNOXGNASE"/>
</dbReference>
<dbReference type="AlphaFoldDB" id="A0A4Q7NBJ8"/>
<dbReference type="Gene3D" id="3.50.50.60">
    <property type="entry name" value="FAD/NAD(P)-binding domain"/>
    <property type="match status" value="1"/>
</dbReference>
<keyword evidence="3" id="KW-1185">Reference proteome</keyword>
<dbReference type="GO" id="GO:0071949">
    <property type="term" value="F:FAD binding"/>
    <property type="evidence" value="ECO:0007669"/>
    <property type="project" value="InterPro"/>
</dbReference>
<reference evidence="2 3" key="1">
    <citation type="submission" date="2019-02" db="EMBL/GenBank/DDBJ databases">
        <title>Genomic Encyclopedia of Type Strains, Phase IV (KMG-IV): sequencing the most valuable type-strain genomes for metagenomic binning, comparative biology and taxonomic classification.</title>
        <authorList>
            <person name="Goeker M."/>
        </authorList>
    </citation>
    <scope>NUCLEOTIDE SEQUENCE [LARGE SCALE GENOMIC DNA]</scope>
    <source>
        <strain evidence="2 3">DSM 45622</strain>
    </source>
</reference>
<dbReference type="EMBL" id="SGXD01000005">
    <property type="protein sequence ID" value="RZS80200.1"/>
    <property type="molecule type" value="Genomic_DNA"/>
</dbReference>
<dbReference type="InterPro" id="IPR036188">
    <property type="entry name" value="FAD/NAD-bd_sf"/>
</dbReference>
<dbReference type="Pfam" id="PF01494">
    <property type="entry name" value="FAD_binding_3"/>
    <property type="match status" value="1"/>
</dbReference>
<evidence type="ECO:0000259" key="1">
    <source>
        <dbReference type="Pfam" id="PF01494"/>
    </source>
</evidence>
<dbReference type="SUPFAM" id="SSF51905">
    <property type="entry name" value="FAD/NAD(P)-binding domain"/>
    <property type="match status" value="1"/>
</dbReference>
<accession>A0A4Q7NBJ8</accession>
<feature type="domain" description="FAD-binding" evidence="1">
    <location>
        <begin position="5"/>
        <end position="160"/>
    </location>
</feature>